<dbReference type="RefSeq" id="WP_115922141.1">
    <property type="nucleotide sequence ID" value="NZ_QTUA01000001.1"/>
</dbReference>
<reference evidence="6 7" key="1">
    <citation type="submission" date="2018-08" db="EMBL/GenBank/DDBJ databases">
        <title>Sequencing the genomes of 1000 actinobacteria strains.</title>
        <authorList>
            <person name="Klenk H.-P."/>
        </authorList>
    </citation>
    <scope>NUCLEOTIDE SEQUENCE [LARGE SCALE GENOMIC DNA]</scope>
    <source>
        <strain evidence="6 7">DSM 22967</strain>
    </source>
</reference>
<organism evidence="6 7">
    <name type="scientific">Calidifontibacter indicus</name>
    <dbReference type="NCBI Taxonomy" id="419650"/>
    <lineage>
        <taxon>Bacteria</taxon>
        <taxon>Bacillati</taxon>
        <taxon>Actinomycetota</taxon>
        <taxon>Actinomycetes</taxon>
        <taxon>Micrococcales</taxon>
        <taxon>Dermacoccaceae</taxon>
        <taxon>Calidifontibacter</taxon>
    </lineage>
</organism>
<gene>
    <name evidence="6" type="ORF">DFJ65_1098</name>
</gene>
<dbReference type="PANTHER" id="PTHR47506">
    <property type="entry name" value="TRANSCRIPTIONAL REGULATORY PROTEIN"/>
    <property type="match status" value="1"/>
</dbReference>
<name>A0A3D9UTZ4_9MICO</name>
<protein>
    <submittedName>
        <fullName evidence="6">TetR family transcriptional regulator</fullName>
    </submittedName>
</protein>
<dbReference type="InterPro" id="IPR009057">
    <property type="entry name" value="Homeodomain-like_sf"/>
</dbReference>
<dbReference type="Pfam" id="PF00440">
    <property type="entry name" value="TetR_N"/>
    <property type="match status" value="1"/>
</dbReference>
<dbReference type="SUPFAM" id="SSF48498">
    <property type="entry name" value="Tetracyclin repressor-like, C-terminal domain"/>
    <property type="match status" value="1"/>
</dbReference>
<dbReference type="PRINTS" id="PR00455">
    <property type="entry name" value="HTHTETR"/>
</dbReference>
<dbReference type="Proteomes" id="UP000256253">
    <property type="component" value="Unassembled WGS sequence"/>
</dbReference>
<keyword evidence="7" id="KW-1185">Reference proteome</keyword>
<evidence type="ECO:0000256" key="1">
    <source>
        <dbReference type="ARBA" id="ARBA00023015"/>
    </source>
</evidence>
<dbReference type="SUPFAM" id="SSF46689">
    <property type="entry name" value="Homeodomain-like"/>
    <property type="match status" value="1"/>
</dbReference>
<evidence type="ECO:0000313" key="6">
    <source>
        <dbReference type="EMBL" id="REF30105.1"/>
    </source>
</evidence>
<dbReference type="Gene3D" id="1.10.357.10">
    <property type="entry name" value="Tetracycline Repressor, domain 2"/>
    <property type="match status" value="1"/>
</dbReference>
<feature type="domain" description="HTH tetR-type" evidence="5">
    <location>
        <begin position="6"/>
        <end position="66"/>
    </location>
</feature>
<sequence length="194" mass="20789">MGRGRTFDAAEVVRAARRVFWERGYAETAVPDLEKATGLNRSSIYHAFGSKRGLFDAAVDSYLDDVIRPRLAPLRTPPVAADALETYLTGLRTAMLGGLRELEQNGCLLMNATGSTLGHDDALRVVVSHYYADLRAAIAAGVAARRPDLDAAAADLMTTTCTSLVLSSMMSVRISHETAAEMLTTALRTVQAGS</sequence>
<keyword evidence="3" id="KW-0804">Transcription</keyword>
<evidence type="ECO:0000259" key="5">
    <source>
        <dbReference type="PROSITE" id="PS50977"/>
    </source>
</evidence>
<dbReference type="OrthoDB" id="9805134at2"/>
<evidence type="ECO:0000256" key="4">
    <source>
        <dbReference type="PROSITE-ProRule" id="PRU00335"/>
    </source>
</evidence>
<keyword evidence="1" id="KW-0805">Transcription regulation</keyword>
<dbReference type="PANTHER" id="PTHR47506:SF1">
    <property type="entry name" value="HTH-TYPE TRANSCRIPTIONAL REGULATOR YJDC"/>
    <property type="match status" value="1"/>
</dbReference>
<feature type="DNA-binding region" description="H-T-H motif" evidence="4">
    <location>
        <begin position="29"/>
        <end position="48"/>
    </location>
</feature>
<accession>A0A3D9UTZ4</accession>
<dbReference type="EMBL" id="QTUA01000001">
    <property type="protein sequence ID" value="REF30105.1"/>
    <property type="molecule type" value="Genomic_DNA"/>
</dbReference>
<dbReference type="GO" id="GO:0003677">
    <property type="term" value="F:DNA binding"/>
    <property type="evidence" value="ECO:0007669"/>
    <property type="project" value="UniProtKB-UniRule"/>
</dbReference>
<comment type="caution">
    <text evidence="6">The sequence shown here is derived from an EMBL/GenBank/DDBJ whole genome shotgun (WGS) entry which is preliminary data.</text>
</comment>
<proteinExistence type="predicted"/>
<evidence type="ECO:0000313" key="7">
    <source>
        <dbReference type="Proteomes" id="UP000256253"/>
    </source>
</evidence>
<dbReference type="AlphaFoldDB" id="A0A3D9UTZ4"/>
<evidence type="ECO:0000256" key="3">
    <source>
        <dbReference type="ARBA" id="ARBA00023163"/>
    </source>
</evidence>
<dbReference type="PROSITE" id="PS50977">
    <property type="entry name" value="HTH_TETR_2"/>
    <property type="match status" value="1"/>
</dbReference>
<keyword evidence="2 4" id="KW-0238">DNA-binding</keyword>
<evidence type="ECO:0000256" key="2">
    <source>
        <dbReference type="ARBA" id="ARBA00023125"/>
    </source>
</evidence>
<dbReference type="InterPro" id="IPR036271">
    <property type="entry name" value="Tet_transcr_reg_TetR-rel_C_sf"/>
</dbReference>
<dbReference type="InterPro" id="IPR001647">
    <property type="entry name" value="HTH_TetR"/>
</dbReference>